<dbReference type="OrthoDB" id="10255048at2759"/>
<evidence type="ECO:0000313" key="8">
    <source>
        <dbReference type="EMBL" id="VEN43361.1"/>
    </source>
</evidence>
<keyword evidence="9" id="KW-1185">Reference proteome</keyword>
<dbReference type="InterPro" id="IPR007707">
    <property type="entry name" value="TACC_C"/>
</dbReference>
<comment type="subcellular location">
    <subcellularLocation>
        <location evidence="1">Cytoplasm</location>
        <location evidence="1">Cytoskeleton</location>
    </subcellularLocation>
</comment>
<sequence>MDILRIFRMNEPVSKELLSKKEELGQYKEVVQEKDVLLKNHRARIKELENEVAELRAKNAKLENHSRIVEESEFQKVMGDYDELFHKIWTEREHLLNKNETLERHIQNLEESFSNLLDKLAKARMVIENLMENQDIMKGELDKYQDTIRVLEEKYNSLKAYSEGKIAEANSDIEAREKGNIQEVAMLKARILQSQAKINELEKYVKFEDISKRQSMFEPLKSNISKF</sequence>
<feature type="domain" description="Transforming acidic coiled-coil-containing protein C-terminal" evidence="7">
    <location>
        <begin position="33"/>
        <end position="206"/>
    </location>
</feature>
<organism evidence="8 9">
    <name type="scientific">Callosobruchus maculatus</name>
    <name type="common">Southern cowpea weevil</name>
    <name type="synonym">Pulse bruchid</name>
    <dbReference type="NCBI Taxonomy" id="64391"/>
    <lineage>
        <taxon>Eukaryota</taxon>
        <taxon>Metazoa</taxon>
        <taxon>Ecdysozoa</taxon>
        <taxon>Arthropoda</taxon>
        <taxon>Hexapoda</taxon>
        <taxon>Insecta</taxon>
        <taxon>Pterygota</taxon>
        <taxon>Neoptera</taxon>
        <taxon>Endopterygota</taxon>
        <taxon>Coleoptera</taxon>
        <taxon>Polyphaga</taxon>
        <taxon>Cucujiformia</taxon>
        <taxon>Chrysomeloidea</taxon>
        <taxon>Chrysomelidae</taxon>
        <taxon>Bruchinae</taxon>
        <taxon>Bruchini</taxon>
        <taxon>Callosobruchus</taxon>
    </lineage>
</organism>
<proteinExistence type="inferred from homology"/>
<dbReference type="GO" id="GO:0005856">
    <property type="term" value="C:cytoskeleton"/>
    <property type="evidence" value="ECO:0007669"/>
    <property type="project" value="UniProtKB-SubCell"/>
</dbReference>
<name>A0A653C621_CALMS</name>
<evidence type="ECO:0000256" key="2">
    <source>
        <dbReference type="ARBA" id="ARBA00009423"/>
    </source>
</evidence>
<evidence type="ECO:0000256" key="1">
    <source>
        <dbReference type="ARBA" id="ARBA00004245"/>
    </source>
</evidence>
<evidence type="ECO:0000256" key="5">
    <source>
        <dbReference type="ARBA" id="ARBA00023212"/>
    </source>
</evidence>
<gene>
    <name evidence="8" type="ORF">CALMAC_LOCUS6525</name>
</gene>
<feature type="coiled-coil region" evidence="6">
    <location>
        <begin position="31"/>
        <end position="161"/>
    </location>
</feature>
<evidence type="ECO:0000259" key="7">
    <source>
        <dbReference type="Pfam" id="PF05010"/>
    </source>
</evidence>
<dbReference type="AlphaFoldDB" id="A0A653C621"/>
<dbReference type="Pfam" id="PF05010">
    <property type="entry name" value="TACC_C"/>
    <property type="match status" value="1"/>
</dbReference>
<evidence type="ECO:0000256" key="6">
    <source>
        <dbReference type="SAM" id="Coils"/>
    </source>
</evidence>
<keyword evidence="3" id="KW-0963">Cytoplasm</keyword>
<evidence type="ECO:0000313" key="9">
    <source>
        <dbReference type="Proteomes" id="UP000410492"/>
    </source>
</evidence>
<reference evidence="8 9" key="1">
    <citation type="submission" date="2019-01" db="EMBL/GenBank/DDBJ databases">
        <authorList>
            <person name="Sayadi A."/>
        </authorList>
    </citation>
    <scope>NUCLEOTIDE SEQUENCE [LARGE SCALE GENOMIC DNA]</scope>
</reference>
<accession>A0A653C621</accession>
<dbReference type="Proteomes" id="UP000410492">
    <property type="component" value="Unassembled WGS sequence"/>
</dbReference>
<evidence type="ECO:0000256" key="3">
    <source>
        <dbReference type="ARBA" id="ARBA00022490"/>
    </source>
</evidence>
<dbReference type="EMBL" id="CAACVG010007049">
    <property type="protein sequence ID" value="VEN43361.1"/>
    <property type="molecule type" value="Genomic_DNA"/>
</dbReference>
<keyword evidence="5" id="KW-0206">Cytoskeleton</keyword>
<comment type="similarity">
    <text evidence="2">Belongs to the TACC family.</text>
</comment>
<evidence type="ECO:0000256" key="4">
    <source>
        <dbReference type="ARBA" id="ARBA00023054"/>
    </source>
</evidence>
<protein>
    <recommendedName>
        <fullName evidence="7">Transforming acidic coiled-coil-containing protein C-terminal domain-containing protein</fullName>
    </recommendedName>
</protein>
<keyword evidence="4 6" id="KW-0175">Coiled coil</keyword>